<reference evidence="1" key="1">
    <citation type="journal article" date="2023" name="G3 (Bethesda)">
        <title>A reference genome for the long-term kleptoplast-retaining sea slug Elysia crispata morphotype clarki.</title>
        <authorList>
            <person name="Eastman K.E."/>
            <person name="Pendleton A.L."/>
            <person name="Shaikh M.A."/>
            <person name="Suttiyut T."/>
            <person name="Ogas R."/>
            <person name="Tomko P."/>
            <person name="Gavelis G."/>
            <person name="Widhalm J.R."/>
            <person name="Wisecaver J.H."/>
        </authorList>
    </citation>
    <scope>NUCLEOTIDE SEQUENCE</scope>
    <source>
        <strain evidence="1">ECLA1</strain>
    </source>
</reference>
<dbReference type="AlphaFoldDB" id="A0AAE0Z9A0"/>
<comment type="caution">
    <text evidence="1">The sequence shown here is derived from an EMBL/GenBank/DDBJ whole genome shotgun (WGS) entry which is preliminary data.</text>
</comment>
<dbReference type="Proteomes" id="UP001283361">
    <property type="component" value="Unassembled WGS sequence"/>
</dbReference>
<keyword evidence="2" id="KW-1185">Reference proteome</keyword>
<accession>A0AAE0Z9A0</accession>
<proteinExistence type="predicted"/>
<dbReference type="EMBL" id="JAWDGP010004442">
    <property type="protein sequence ID" value="KAK3764381.1"/>
    <property type="molecule type" value="Genomic_DNA"/>
</dbReference>
<protein>
    <submittedName>
        <fullName evidence="1">Uncharacterized protein</fullName>
    </submittedName>
</protein>
<organism evidence="1 2">
    <name type="scientific">Elysia crispata</name>
    <name type="common">lettuce slug</name>
    <dbReference type="NCBI Taxonomy" id="231223"/>
    <lineage>
        <taxon>Eukaryota</taxon>
        <taxon>Metazoa</taxon>
        <taxon>Spiralia</taxon>
        <taxon>Lophotrochozoa</taxon>
        <taxon>Mollusca</taxon>
        <taxon>Gastropoda</taxon>
        <taxon>Heterobranchia</taxon>
        <taxon>Euthyneura</taxon>
        <taxon>Panpulmonata</taxon>
        <taxon>Sacoglossa</taxon>
        <taxon>Placobranchoidea</taxon>
        <taxon>Plakobranchidae</taxon>
        <taxon>Elysia</taxon>
    </lineage>
</organism>
<evidence type="ECO:0000313" key="2">
    <source>
        <dbReference type="Proteomes" id="UP001283361"/>
    </source>
</evidence>
<name>A0AAE0Z9A0_9GAST</name>
<evidence type="ECO:0000313" key="1">
    <source>
        <dbReference type="EMBL" id="KAK3764381.1"/>
    </source>
</evidence>
<gene>
    <name evidence="1" type="ORF">RRG08_039977</name>
</gene>
<sequence length="306" mass="34321">MFAFKTDGNLRARGLRHVLASNDCARDHTRRLAVNFDLVLSQSCASAAPNLPAVHAVLDRAGPWNKMDVLCQEFDMLQDQKPNLYQQNYIICCQPRPISSSRTFQADCLYDSTVSKLEEESNSWCSASNFLTTRSEPCLFKLFGFVVLVVFLKIAAALSTYSRSGVGKNVKLMYQKPDTNIIIHRVPQPSTSELPKKTVIARVIVNELLWRAVTRLELYTSHLWLCDSLADLLCDGRAPAKGSDRTRVWQICCVMAELPRREVTGLEVCTTHLWLCDSLADLLCDDRAPTKGSDKIRALCYTSLAP</sequence>